<keyword evidence="1" id="KW-1133">Transmembrane helix</keyword>
<keyword evidence="2" id="KW-0496">Mitochondrion</keyword>
<reference evidence="2" key="1">
    <citation type="journal article" date="2014" name="PLoS ONE">
        <title>Mitochondrial Genome of Phlebia radiata Is the Second Largest (156 kbp) among Fungi and Features Signs of Genome Flexibility and Recent Recombination Events.</title>
        <authorList>
            <person name="Salavirta H."/>
            <person name="Oksanen I."/>
            <person name="Kuuskeri J."/>
            <person name="Makela M."/>
            <person name="Laine P."/>
            <person name="Paulin L."/>
            <person name="Lundell T."/>
        </authorList>
    </citation>
    <scope>NUCLEOTIDE SEQUENCE</scope>
    <source>
        <strain evidence="2">79</strain>
    </source>
</reference>
<keyword evidence="1" id="KW-0472">Membrane</keyword>
<keyword evidence="1" id="KW-0812">Transmembrane</keyword>
<dbReference type="AlphaFoldDB" id="L8B975"/>
<proteinExistence type="predicted"/>
<gene>
    <name evidence="2" type="ORF">PRA_mt0181</name>
</gene>
<dbReference type="EMBL" id="HE613568">
    <property type="protein sequence ID" value="CCE89244.1"/>
    <property type="molecule type" value="Genomic_DNA"/>
</dbReference>
<organism evidence="2">
    <name type="scientific">Phlebia radiata</name>
    <name type="common">White-rot fungus</name>
    <dbReference type="NCBI Taxonomy" id="5308"/>
    <lineage>
        <taxon>Eukaryota</taxon>
        <taxon>Fungi</taxon>
        <taxon>Dikarya</taxon>
        <taxon>Basidiomycota</taxon>
        <taxon>Agaricomycotina</taxon>
        <taxon>Agaricomycetes</taxon>
        <taxon>Polyporales</taxon>
        <taxon>Meruliaceae</taxon>
        <taxon>Phlebia</taxon>
    </lineage>
</organism>
<feature type="transmembrane region" description="Helical" evidence="1">
    <location>
        <begin position="7"/>
        <end position="26"/>
    </location>
</feature>
<sequence>MIEIKKLIIAVVIPIFFIFCLFSTVVSGTNAVNKAPIIGMINNNCNILEDD</sequence>
<accession>L8B975</accession>
<evidence type="ECO:0000256" key="1">
    <source>
        <dbReference type="SAM" id="Phobius"/>
    </source>
</evidence>
<dbReference type="GeneID" id="14469603"/>
<evidence type="ECO:0000313" key="2">
    <source>
        <dbReference type="EMBL" id="CCE89244.1"/>
    </source>
</evidence>
<protein>
    <submittedName>
        <fullName evidence="2">Uncharacterized protein</fullName>
    </submittedName>
</protein>
<geneLocation type="mitochondrion" evidence="2"/>
<dbReference type="RefSeq" id="YP_007374965.1">
    <property type="nucleotide sequence ID" value="NC_020148.1"/>
</dbReference>
<name>L8B975_PHLRA</name>